<feature type="chain" id="PRO_5046054506" evidence="1">
    <location>
        <begin position="19"/>
        <end position="59"/>
    </location>
</feature>
<feature type="signal peptide" evidence="1">
    <location>
        <begin position="1"/>
        <end position="18"/>
    </location>
</feature>
<evidence type="ECO:0000256" key="1">
    <source>
        <dbReference type="SAM" id="SignalP"/>
    </source>
</evidence>
<dbReference type="EMBL" id="CP107020">
    <property type="protein sequence ID" value="UYG17842.1"/>
    <property type="molecule type" value="Genomic_DNA"/>
</dbReference>
<gene>
    <name evidence="2" type="ORF">BRM3_05315</name>
</gene>
<name>A0ABY6G3Q6_9MICO</name>
<keyword evidence="3" id="KW-1185">Reference proteome</keyword>
<evidence type="ECO:0000313" key="2">
    <source>
        <dbReference type="EMBL" id="UYG17842.1"/>
    </source>
</evidence>
<accession>A0ABY6G3Q6</accession>
<proteinExistence type="predicted"/>
<protein>
    <submittedName>
        <fullName evidence="2">Uncharacterized protein</fullName>
    </submittedName>
</protein>
<reference evidence="2" key="1">
    <citation type="submission" date="2022-10" db="EMBL/GenBank/DDBJ databases">
        <title>Whole-Genome Sequencing of Brachybacterium huguangmaarense BRM-3, Isolated from Betula schmidtii.</title>
        <authorList>
            <person name="Haam D."/>
        </authorList>
    </citation>
    <scope>NUCLEOTIDE SEQUENCE</scope>
    <source>
        <strain evidence="2">BRM-3</strain>
    </source>
</reference>
<keyword evidence="1" id="KW-0732">Signal</keyword>
<dbReference type="RefSeq" id="WP_263595049.1">
    <property type="nucleotide sequence ID" value="NZ_CP107020.1"/>
</dbReference>
<evidence type="ECO:0000313" key="3">
    <source>
        <dbReference type="Proteomes" id="UP001164305"/>
    </source>
</evidence>
<sequence length="59" mass="6041">MAHVITMLTLVVALAATAASHVPAAALMSQDSVRPVIAATADPTEGPGDTFCKLFPFLC</sequence>
<organism evidence="2 3">
    <name type="scientific">Brachybacterium huguangmaarense</name>
    <dbReference type="NCBI Taxonomy" id="1652028"/>
    <lineage>
        <taxon>Bacteria</taxon>
        <taxon>Bacillati</taxon>
        <taxon>Actinomycetota</taxon>
        <taxon>Actinomycetes</taxon>
        <taxon>Micrococcales</taxon>
        <taxon>Dermabacteraceae</taxon>
        <taxon>Brachybacterium</taxon>
    </lineage>
</organism>
<dbReference type="Proteomes" id="UP001164305">
    <property type="component" value="Chromosome"/>
</dbReference>